<proteinExistence type="predicted"/>
<dbReference type="AlphaFoldDB" id="A0AAD4FH46"/>
<organism evidence="2 3">
    <name type="scientific">Alternaria panax</name>
    <dbReference type="NCBI Taxonomy" id="48097"/>
    <lineage>
        <taxon>Eukaryota</taxon>
        <taxon>Fungi</taxon>
        <taxon>Dikarya</taxon>
        <taxon>Ascomycota</taxon>
        <taxon>Pezizomycotina</taxon>
        <taxon>Dothideomycetes</taxon>
        <taxon>Pleosporomycetidae</taxon>
        <taxon>Pleosporales</taxon>
        <taxon>Pleosporineae</taxon>
        <taxon>Pleosporaceae</taxon>
        <taxon>Alternaria</taxon>
        <taxon>Alternaria sect. Panax</taxon>
    </lineage>
</organism>
<feature type="compositionally biased region" description="Basic and acidic residues" evidence="1">
    <location>
        <begin position="31"/>
        <end position="66"/>
    </location>
</feature>
<feature type="compositionally biased region" description="Basic and acidic residues" evidence="1">
    <location>
        <begin position="529"/>
        <end position="539"/>
    </location>
</feature>
<dbReference type="EMBL" id="JAANER010000005">
    <property type="protein sequence ID" value="KAG9189940.1"/>
    <property type="molecule type" value="Genomic_DNA"/>
</dbReference>
<gene>
    <name evidence="2" type="ORF">G6011_06808</name>
</gene>
<name>A0AAD4FH46_9PLEO</name>
<evidence type="ECO:0008006" key="4">
    <source>
        <dbReference type="Google" id="ProtNLM"/>
    </source>
</evidence>
<sequence>MTTNEDKQLRTTSNEKSWMGTDPSPNYKQLYLDEQRKREEAERAQAKERSRREEEQRRRKKAETTTRKTTLPEFLDACHDHLHANLTVQTDTTLSTRGDPANANNKLRPQRVRIWDDFPARQAAIWEKIRESDFALERHFTSVHTLSESGEAIQQRMMSSELDLHLFQRSTVEQPVSQIIKQMHANQALRREFGLRGSVNFENHANTLSPEQEVEEGMQNLSVSGGGRRRSPRLQAKANASSSTELPATARNSTSRSSRPRADQFCVYSTGEESRTAAFVIEYKAPHKIPLGYTYEGLDDLDLDDVVECRETESARDRFRRLVAAVITQAFSYMVRVGVEYGCVCTGEANIFLRVPHDPTTVYYFLSVPKGDVGDTTGWAPDADGPNRLHLTAVGQMLAFTLQALRTPLRSHRWRKETSARLKSWEVLYSVLLDDIPSHETPSSEYRPPRNTEFLRMSPVRIRQRRARTGEIDCSQPQDRHNTSDEEPDPDTPSRQPPPPPSLSSSSSLSPPPPPHPSRWRPTTSVPSSDRRSGNTGRDGKYCTQNCLLGLARSSPLDVACPNAGLHGTDRHQLSRSTFLKRIRQQLSEDLDSNCEVIGLHGACGVPFCVRLESHGYTVVAKAYPIELVHRLEWEAKVYHRLRPIQGTHVPVHLGNINLEVPYYYEGICELKHIMFLSYGGKRIDKHPAADSKLFVSQQTEASVQAVRSLGVLHTDLVKRNMLWEDRTRRMMVIDFERAKIVEPRRPLGAVSANAKRKGVFGDEDGRLAPERHGALCELTSFG</sequence>
<keyword evidence="3" id="KW-1185">Reference proteome</keyword>
<dbReference type="InterPro" id="IPR011009">
    <property type="entry name" value="Kinase-like_dom_sf"/>
</dbReference>
<dbReference type="Proteomes" id="UP001199106">
    <property type="component" value="Unassembled WGS sequence"/>
</dbReference>
<accession>A0AAD4FH46</accession>
<evidence type="ECO:0000313" key="3">
    <source>
        <dbReference type="Proteomes" id="UP001199106"/>
    </source>
</evidence>
<feature type="region of interest" description="Disordered" evidence="1">
    <location>
        <begin position="1"/>
        <end position="71"/>
    </location>
</feature>
<dbReference type="SUPFAM" id="SSF56112">
    <property type="entry name" value="Protein kinase-like (PK-like)"/>
    <property type="match status" value="1"/>
</dbReference>
<comment type="caution">
    <text evidence="2">The sequence shown here is derived from an EMBL/GenBank/DDBJ whole genome shotgun (WGS) entry which is preliminary data.</text>
</comment>
<evidence type="ECO:0000256" key="1">
    <source>
        <dbReference type="SAM" id="MobiDB-lite"/>
    </source>
</evidence>
<feature type="region of interest" description="Disordered" evidence="1">
    <location>
        <begin position="205"/>
        <end position="262"/>
    </location>
</feature>
<feature type="region of interest" description="Disordered" evidence="1">
    <location>
        <begin position="438"/>
        <end position="539"/>
    </location>
</feature>
<reference evidence="2" key="1">
    <citation type="submission" date="2021-07" db="EMBL/GenBank/DDBJ databases">
        <title>Genome Resource of American Ginseng Black Spot Pathogen Alternaria panax.</title>
        <authorList>
            <person name="Qiu C."/>
            <person name="Wang W."/>
            <person name="Liu Z."/>
        </authorList>
    </citation>
    <scope>NUCLEOTIDE SEQUENCE</scope>
    <source>
        <strain evidence="2">BNCC115425</strain>
    </source>
</reference>
<evidence type="ECO:0000313" key="2">
    <source>
        <dbReference type="EMBL" id="KAG9189940.1"/>
    </source>
</evidence>
<protein>
    <recommendedName>
        <fullName evidence="4">Protein kinase domain-containing protein</fullName>
    </recommendedName>
</protein>
<feature type="compositionally biased region" description="Low complexity" evidence="1">
    <location>
        <begin position="247"/>
        <end position="257"/>
    </location>
</feature>